<organism evidence="1 2">
    <name type="scientific">Octopus vulgaris</name>
    <name type="common">Common octopus</name>
    <dbReference type="NCBI Taxonomy" id="6645"/>
    <lineage>
        <taxon>Eukaryota</taxon>
        <taxon>Metazoa</taxon>
        <taxon>Spiralia</taxon>
        <taxon>Lophotrochozoa</taxon>
        <taxon>Mollusca</taxon>
        <taxon>Cephalopoda</taxon>
        <taxon>Coleoidea</taxon>
        <taxon>Octopodiformes</taxon>
        <taxon>Octopoda</taxon>
        <taxon>Incirrata</taxon>
        <taxon>Octopodidae</taxon>
        <taxon>Octopus</taxon>
    </lineage>
</organism>
<protein>
    <submittedName>
        <fullName evidence="1">Uncharacterized protein</fullName>
    </submittedName>
</protein>
<gene>
    <name evidence="1" type="ORF">OCTVUL_1B026734</name>
</gene>
<reference evidence="1" key="1">
    <citation type="submission" date="2023-08" db="EMBL/GenBank/DDBJ databases">
        <authorList>
            <person name="Alioto T."/>
            <person name="Alioto T."/>
            <person name="Gomez Garrido J."/>
        </authorList>
    </citation>
    <scope>NUCLEOTIDE SEQUENCE</scope>
</reference>
<proteinExistence type="predicted"/>
<name>A0AA36AU34_OCTVU</name>
<dbReference type="EMBL" id="OX597817">
    <property type="protein sequence ID" value="CAI9721586.1"/>
    <property type="molecule type" value="Genomic_DNA"/>
</dbReference>
<evidence type="ECO:0000313" key="2">
    <source>
        <dbReference type="Proteomes" id="UP001162480"/>
    </source>
</evidence>
<accession>A0AA36AU34</accession>
<dbReference type="PANTHER" id="PTHR40866">
    <property type="entry name" value="BED-TYPE DOMAIN-CONTAINING PROTEIN"/>
    <property type="match status" value="1"/>
</dbReference>
<sequence length="87" mass="9769">MLSIYNKNLESFVAITGDNTEVNKSVANLCRIPLIGCASRKFNLTVSAYLDKQEVLLDKINMLMDKLKSSKLVGHLTMLTSILIFYI</sequence>
<dbReference type="AlphaFoldDB" id="A0AA36AU34"/>
<evidence type="ECO:0000313" key="1">
    <source>
        <dbReference type="EMBL" id="CAI9721586.1"/>
    </source>
</evidence>
<dbReference type="PANTHER" id="PTHR40866:SF1">
    <property type="entry name" value="BED-TYPE DOMAIN-CONTAINING PROTEIN"/>
    <property type="match status" value="1"/>
</dbReference>
<dbReference type="Proteomes" id="UP001162480">
    <property type="component" value="Chromosome 4"/>
</dbReference>
<keyword evidence="2" id="KW-1185">Reference proteome</keyword>